<evidence type="ECO:0000313" key="1">
    <source>
        <dbReference type="EMBL" id="OBZ81753.1"/>
    </source>
</evidence>
<gene>
    <name evidence="1" type="ORF">A0J61_10199</name>
</gene>
<reference evidence="1 2" key="1">
    <citation type="submission" date="2016-03" db="EMBL/GenBank/DDBJ databases">
        <title>Choanephora cucurbitarum.</title>
        <authorList>
            <person name="Min B."/>
            <person name="Park H."/>
            <person name="Park J.-H."/>
            <person name="Shin H.-D."/>
            <person name="Choi I.-G."/>
        </authorList>
    </citation>
    <scope>NUCLEOTIDE SEQUENCE [LARGE SCALE GENOMIC DNA]</scope>
    <source>
        <strain evidence="1 2">KUS-F28377</strain>
    </source>
</reference>
<comment type="caution">
    <text evidence="1">The sequence shown here is derived from an EMBL/GenBank/DDBJ whole genome shotgun (WGS) entry which is preliminary data.</text>
</comment>
<organism evidence="1 2">
    <name type="scientific">Choanephora cucurbitarum</name>
    <dbReference type="NCBI Taxonomy" id="101091"/>
    <lineage>
        <taxon>Eukaryota</taxon>
        <taxon>Fungi</taxon>
        <taxon>Fungi incertae sedis</taxon>
        <taxon>Mucoromycota</taxon>
        <taxon>Mucoromycotina</taxon>
        <taxon>Mucoromycetes</taxon>
        <taxon>Mucorales</taxon>
        <taxon>Mucorineae</taxon>
        <taxon>Choanephoraceae</taxon>
        <taxon>Choanephoroideae</taxon>
        <taxon>Choanephora</taxon>
    </lineage>
</organism>
<feature type="non-terminal residue" evidence="1">
    <location>
        <position position="65"/>
    </location>
</feature>
<protein>
    <submittedName>
        <fullName evidence="1">Uncharacterized protein</fullName>
    </submittedName>
</protein>
<dbReference type="Proteomes" id="UP000093000">
    <property type="component" value="Unassembled WGS sequence"/>
</dbReference>
<keyword evidence="2" id="KW-1185">Reference proteome</keyword>
<sequence>MAGTAKATPEIKLRLTPEVSLVPVEGRAELAAEAAELTAEETAAPAEPAAEVIAAPTEVAAVGAP</sequence>
<dbReference type="EMBL" id="LUGH01001068">
    <property type="protein sequence ID" value="OBZ81753.1"/>
    <property type="molecule type" value="Genomic_DNA"/>
</dbReference>
<proteinExistence type="predicted"/>
<accession>A0A1C7MY55</accession>
<evidence type="ECO:0000313" key="2">
    <source>
        <dbReference type="Proteomes" id="UP000093000"/>
    </source>
</evidence>
<dbReference type="InParanoid" id="A0A1C7MY55"/>
<name>A0A1C7MY55_9FUNG</name>
<dbReference type="AlphaFoldDB" id="A0A1C7MY55"/>